<dbReference type="AlphaFoldDB" id="A0A0G0LE70"/>
<dbReference type="PANTHER" id="PTHR46401:SF2">
    <property type="entry name" value="GLYCOSYLTRANSFERASE WBBK-RELATED"/>
    <property type="match status" value="1"/>
</dbReference>
<comment type="caution">
    <text evidence="4">The sequence shown here is derived from an EMBL/GenBank/DDBJ whole genome shotgun (WGS) entry which is preliminary data.</text>
</comment>
<dbReference type="GO" id="GO:0009103">
    <property type="term" value="P:lipopolysaccharide biosynthetic process"/>
    <property type="evidence" value="ECO:0007669"/>
    <property type="project" value="TreeGrafter"/>
</dbReference>
<dbReference type="InterPro" id="IPR028098">
    <property type="entry name" value="Glyco_trans_4-like_N"/>
</dbReference>
<organism evidence="4 5">
    <name type="scientific">Candidatus Curtissbacteria bacterium GW2011_GWC2_38_9</name>
    <dbReference type="NCBI Taxonomy" id="1618414"/>
    <lineage>
        <taxon>Bacteria</taxon>
        <taxon>Candidatus Curtissiibacteriota</taxon>
    </lineage>
</organism>
<keyword evidence="1 4" id="KW-0808">Transferase</keyword>
<dbReference type="SUPFAM" id="SSF53756">
    <property type="entry name" value="UDP-Glycosyltransferase/glycogen phosphorylase"/>
    <property type="match status" value="1"/>
</dbReference>
<accession>A0A0G0LE70</accession>
<name>A0A0G0LE70_9BACT</name>
<dbReference type="Gene3D" id="3.40.50.2000">
    <property type="entry name" value="Glycogen Phosphorylase B"/>
    <property type="match status" value="2"/>
</dbReference>
<feature type="domain" description="Glycosyltransferase subfamily 4-like N-terminal" evidence="3">
    <location>
        <begin position="52"/>
        <end position="190"/>
    </location>
</feature>
<evidence type="ECO:0000313" key="5">
    <source>
        <dbReference type="Proteomes" id="UP000034893"/>
    </source>
</evidence>
<gene>
    <name evidence="4" type="ORF">UT12_C0001G0031</name>
</gene>
<dbReference type="GO" id="GO:0016757">
    <property type="term" value="F:glycosyltransferase activity"/>
    <property type="evidence" value="ECO:0007669"/>
    <property type="project" value="InterPro"/>
</dbReference>
<dbReference type="Proteomes" id="UP000034893">
    <property type="component" value="Unassembled WGS sequence"/>
</dbReference>
<reference evidence="4 5" key="1">
    <citation type="journal article" date="2015" name="Nature">
        <title>rRNA introns, odd ribosomes, and small enigmatic genomes across a large radiation of phyla.</title>
        <authorList>
            <person name="Brown C.T."/>
            <person name="Hug L.A."/>
            <person name="Thomas B.C."/>
            <person name="Sharon I."/>
            <person name="Castelle C.J."/>
            <person name="Singh A."/>
            <person name="Wilkins M.J."/>
            <person name="Williams K.H."/>
            <person name="Banfield J.F."/>
        </authorList>
    </citation>
    <scope>NUCLEOTIDE SEQUENCE [LARGE SCALE GENOMIC DNA]</scope>
</reference>
<evidence type="ECO:0000256" key="1">
    <source>
        <dbReference type="ARBA" id="ARBA00022679"/>
    </source>
</evidence>
<dbReference type="Pfam" id="PF13439">
    <property type="entry name" value="Glyco_transf_4"/>
    <property type="match status" value="1"/>
</dbReference>
<dbReference type="Pfam" id="PF00534">
    <property type="entry name" value="Glycos_transf_1"/>
    <property type="match status" value="1"/>
</dbReference>
<sequence length="379" mass="43749">MSYQPKIALVHDDFVQAGGAESLFATIASIWPDAPIYTSVVDWNKLPATINRNRVRPSFIQKIPLATKFYKVLLPLYPLAFESFNFDEFDIVISSTTRFAKSIITKPKTVHICYLNSLPRFLWNEKVQRDYLPPILRLILKPFLAWLKKWDLASSSRVDHYIANSQNIAQNLKKHYGYQSDVIYPFADLNFFKIAKVHNWRLKSQNYYLVVSRLVKWKKIDIAIRATQNLNFNLKIVGTGLDKTRLKKLTTNYQLPTTNYKIEFLGKVTKEKLRELYQNSRGLIVTQQEDFGIAAVEAGACGVPVIAYQTSGVSEIIENGKTGILFNNQSPMSIQDAINRQTKVKWKSHTCRQNALRFSRVNFVRQLREKVASYGERRK</sequence>
<proteinExistence type="predicted"/>
<dbReference type="PANTHER" id="PTHR46401">
    <property type="entry name" value="GLYCOSYLTRANSFERASE WBBK-RELATED"/>
    <property type="match status" value="1"/>
</dbReference>
<dbReference type="EMBL" id="LBVP01000001">
    <property type="protein sequence ID" value="KKQ90163.1"/>
    <property type="molecule type" value="Genomic_DNA"/>
</dbReference>
<protein>
    <submittedName>
        <fullName evidence="4">Glycosyl transferase group 1</fullName>
    </submittedName>
</protein>
<feature type="domain" description="Glycosyl transferase family 1" evidence="2">
    <location>
        <begin position="203"/>
        <end position="355"/>
    </location>
</feature>
<evidence type="ECO:0000259" key="2">
    <source>
        <dbReference type="Pfam" id="PF00534"/>
    </source>
</evidence>
<dbReference type="InterPro" id="IPR001296">
    <property type="entry name" value="Glyco_trans_1"/>
</dbReference>
<evidence type="ECO:0000313" key="4">
    <source>
        <dbReference type="EMBL" id="KKQ90163.1"/>
    </source>
</evidence>
<evidence type="ECO:0000259" key="3">
    <source>
        <dbReference type="Pfam" id="PF13439"/>
    </source>
</evidence>